<reference evidence="2 3" key="1">
    <citation type="journal article" date="2014" name="Int. J. Syst. Evol. Microbiol.">
        <title>Solimonas terrae sp. nov., isolated from soil.</title>
        <authorList>
            <person name="Kim S.J."/>
            <person name="Moon J.Y."/>
            <person name="Weon H.Y."/>
            <person name="Ahn J.H."/>
            <person name="Chen W.M."/>
            <person name="Kwon S.W."/>
        </authorList>
    </citation>
    <scope>NUCLEOTIDE SEQUENCE [LARGE SCALE GENOMIC DNA]</scope>
    <source>
        <strain evidence="2 3">KIS83-12</strain>
    </source>
</reference>
<dbReference type="Gene3D" id="3.60.40.10">
    <property type="entry name" value="PPM-type phosphatase domain"/>
    <property type="match status" value="1"/>
</dbReference>
<feature type="domain" description="PPM-type phosphatase" evidence="1">
    <location>
        <begin position="8"/>
        <end position="255"/>
    </location>
</feature>
<dbReference type="PROSITE" id="PS51746">
    <property type="entry name" value="PPM_2"/>
    <property type="match status" value="1"/>
</dbReference>
<dbReference type="GO" id="GO:0004722">
    <property type="term" value="F:protein serine/threonine phosphatase activity"/>
    <property type="evidence" value="ECO:0007669"/>
    <property type="project" value="InterPro"/>
</dbReference>
<dbReference type="InterPro" id="IPR001932">
    <property type="entry name" value="PPM-type_phosphatase-like_dom"/>
</dbReference>
<evidence type="ECO:0000259" key="1">
    <source>
        <dbReference type="PROSITE" id="PS51746"/>
    </source>
</evidence>
<dbReference type="NCBIfam" id="NF033484">
    <property type="entry name" value="Stp1_PP2C_phos"/>
    <property type="match status" value="1"/>
</dbReference>
<dbReference type="EMBL" id="JAAMOW010000001">
    <property type="protein sequence ID" value="NGY03778.1"/>
    <property type="molecule type" value="Genomic_DNA"/>
</dbReference>
<name>A0A6M2BMW9_9GAMM</name>
<dbReference type="PANTHER" id="PTHR47992">
    <property type="entry name" value="PROTEIN PHOSPHATASE"/>
    <property type="match status" value="1"/>
</dbReference>
<dbReference type="SUPFAM" id="SSF81606">
    <property type="entry name" value="PP2C-like"/>
    <property type="match status" value="1"/>
</dbReference>
<evidence type="ECO:0000313" key="3">
    <source>
        <dbReference type="Proteomes" id="UP000472676"/>
    </source>
</evidence>
<dbReference type="SMART" id="SM00332">
    <property type="entry name" value="PP2Cc"/>
    <property type="match status" value="1"/>
</dbReference>
<dbReference type="SMART" id="SM00331">
    <property type="entry name" value="PP2C_SIG"/>
    <property type="match status" value="1"/>
</dbReference>
<gene>
    <name evidence="2" type="ORF">G7Y85_03300</name>
</gene>
<keyword evidence="3" id="KW-1185">Reference proteome</keyword>
<evidence type="ECO:0000313" key="2">
    <source>
        <dbReference type="EMBL" id="NGY03778.1"/>
    </source>
</evidence>
<dbReference type="Proteomes" id="UP000472676">
    <property type="component" value="Unassembled WGS sequence"/>
</dbReference>
<dbReference type="InterPro" id="IPR036457">
    <property type="entry name" value="PPM-type-like_dom_sf"/>
</dbReference>
<proteinExistence type="predicted"/>
<dbReference type="Pfam" id="PF13672">
    <property type="entry name" value="PP2C_2"/>
    <property type="match status" value="1"/>
</dbReference>
<organism evidence="2 3">
    <name type="scientific">Solimonas terrae</name>
    <dbReference type="NCBI Taxonomy" id="1396819"/>
    <lineage>
        <taxon>Bacteria</taxon>
        <taxon>Pseudomonadati</taxon>
        <taxon>Pseudomonadota</taxon>
        <taxon>Gammaproteobacteria</taxon>
        <taxon>Nevskiales</taxon>
        <taxon>Nevskiaceae</taxon>
        <taxon>Solimonas</taxon>
    </lineage>
</organism>
<comment type="caution">
    <text evidence="2">The sequence shown here is derived from an EMBL/GenBank/DDBJ whole genome shotgun (WGS) entry which is preliminary data.</text>
</comment>
<protein>
    <submittedName>
        <fullName evidence="2">Stp1/IreP family PP2C-type Ser/Thr phosphatase</fullName>
    </submittedName>
</protein>
<dbReference type="InterPro" id="IPR015655">
    <property type="entry name" value="PP2C"/>
</dbReference>
<dbReference type="AlphaFoldDB" id="A0A6M2BMW9"/>
<sequence>MALKGKLGTALLTDPGLVRGNNEDTVAEDPDIGLVVLADGMGGYNAGEIASGIAVTTVLDAVRRQWPTLKHGSVDPDSGYSVEALTLKTAIETAHATIHQVSQTQPQCAGMGTTIVAAAFHDDRVAIAYVGDSRLYRLRHGRFEQITRDHSLLEELIARGHYSREDAERIVRKNIVTRALGVENEVQVDVIEDTVEVDDLLLLCSDGLSDMVNDQTIGLTLERYAANLETAAQRLVELANAAGGKDNVSVVLARADASFARGRRWYERLMEWF</sequence>
<dbReference type="CDD" id="cd00143">
    <property type="entry name" value="PP2Cc"/>
    <property type="match status" value="1"/>
</dbReference>
<accession>A0A6M2BMW9</accession>